<protein>
    <recommendedName>
        <fullName evidence="10">Type 1 fimbrial protein</fullName>
    </recommendedName>
</protein>
<dbReference type="AlphaFoldDB" id="A0A246F4I4"/>
<sequence length="361" mass="38169">MVIGYWLLVIGYWLLVIGYWLLVIGYWLLVIGYWLLVMGISFSSSFKIAPLFFSKWMCVLVLSLGSVAAQAAACRITAGNVQSTIALSGTFSVPANAADGSVLATIVSSGESVQPNVNCTDTGGTMYWNITSQPHGMAGSKIYSTNLPGVGVQVVRSRNGTVLPYASTYNPMGNTYIVRPVYNYVFVKTGPIASGVVGAIDVPTANVTVSNPPNGVLSYTTVTGSIKFVVAGCHISIPNVYMGSHKVSEFSSRPFSSNPADVNVQLTNCPQTVPIRYQMDQMTGYANQSQSIVNVTGGAVGVGVQLLDSSGAVPSPMGSQQLIGSGQLNYSLSFKARYYKTGSVVGAGKANAVMGFTLFYQ</sequence>
<proteinExistence type="inferred from homology"/>
<dbReference type="SUPFAM" id="SSF49401">
    <property type="entry name" value="Bacterial adhesins"/>
    <property type="match status" value="1"/>
</dbReference>
<dbReference type="GO" id="GO:0043709">
    <property type="term" value="P:cell adhesion involved in single-species biofilm formation"/>
    <property type="evidence" value="ECO:0007669"/>
    <property type="project" value="TreeGrafter"/>
</dbReference>
<evidence type="ECO:0000259" key="6">
    <source>
        <dbReference type="Pfam" id="PF00419"/>
    </source>
</evidence>
<keyword evidence="5" id="KW-0472">Membrane</keyword>
<dbReference type="PANTHER" id="PTHR33420">
    <property type="entry name" value="FIMBRIAL SUBUNIT ELFA-RELATED"/>
    <property type="match status" value="1"/>
</dbReference>
<evidence type="ECO:0000256" key="5">
    <source>
        <dbReference type="SAM" id="Phobius"/>
    </source>
</evidence>
<keyword evidence="5" id="KW-0812">Transmembrane</keyword>
<dbReference type="GO" id="GO:0009289">
    <property type="term" value="C:pilus"/>
    <property type="evidence" value="ECO:0007669"/>
    <property type="project" value="UniProtKB-SubCell"/>
</dbReference>
<evidence type="ECO:0000256" key="2">
    <source>
        <dbReference type="ARBA" id="ARBA00006671"/>
    </source>
</evidence>
<evidence type="ECO:0000259" key="7">
    <source>
        <dbReference type="Pfam" id="PF22003"/>
    </source>
</evidence>
<dbReference type="PANTHER" id="PTHR33420:SF12">
    <property type="entry name" value="FIMBRIN-LIKE PROTEIN FIMI-RELATED"/>
    <property type="match status" value="1"/>
</dbReference>
<evidence type="ECO:0000256" key="3">
    <source>
        <dbReference type="ARBA" id="ARBA00022729"/>
    </source>
</evidence>
<evidence type="ECO:0000256" key="4">
    <source>
        <dbReference type="ARBA" id="ARBA00023263"/>
    </source>
</evidence>
<accession>A0A246F4I4</accession>
<dbReference type="EMBL" id="NJBA01000011">
    <property type="protein sequence ID" value="OWP48051.1"/>
    <property type="molecule type" value="Genomic_DNA"/>
</dbReference>
<dbReference type="InterPro" id="IPR050263">
    <property type="entry name" value="Bact_Fimbrial_Adh_Pro"/>
</dbReference>
<keyword evidence="5" id="KW-1133">Transmembrane helix</keyword>
<dbReference type="InterPro" id="IPR054160">
    <property type="entry name" value="MrkD_recept-bd"/>
</dbReference>
<feature type="transmembrane region" description="Helical" evidence="5">
    <location>
        <begin position="12"/>
        <end position="36"/>
    </location>
</feature>
<dbReference type="Gene3D" id="2.60.40.3310">
    <property type="match status" value="1"/>
</dbReference>
<dbReference type="InterPro" id="IPR036937">
    <property type="entry name" value="Adhesion_dom_fimbrial_sf"/>
</dbReference>
<evidence type="ECO:0000256" key="1">
    <source>
        <dbReference type="ARBA" id="ARBA00004561"/>
    </source>
</evidence>
<dbReference type="RefSeq" id="WP_088421421.1">
    <property type="nucleotide sequence ID" value="NZ_NJBA01000011.1"/>
</dbReference>
<dbReference type="Pfam" id="PF22003">
    <property type="entry name" value="MrkDrd"/>
    <property type="match status" value="1"/>
</dbReference>
<comment type="similarity">
    <text evidence="2">Belongs to the fimbrial protein family.</text>
</comment>
<feature type="domain" description="Fimbrial-type adhesion" evidence="6">
    <location>
        <begin position="228"/>
        <end position="361"/>
    </location>
</feature>
<evidence type="ECO:0000313" key="9">
    <source>
        <dbReference type="Proteomes" id="UP000198145"/>
    </source>
</evidence>
<comment type="subcellular location">
    <subcellularLocation>
        <location evidence="1">Fimbrium</location>
    </subcellularLocation>
</comment>
<name>A0A246F4I4_PSENT</name>
<feature type="domain" description="MrkD-like receptor binding" evidence="7">
    <location>
        <begin position="89"/>
        <end position="179"/>
    </location>
</feature>
<dbReference type="InterPro" id="IPR000259">
    <property type="entry name" value="Adhesion_dom_fimbrial"/>
</dbReference>
<organism evidence="8 9">
    <name type="scientific">Pseudomonas nitroreducens</name>
    <dbReference type="NCBI Taxonomy" id="46680"/>
    <lineage>
        <taxon>Bacteria</taxon>
        <taxon>Pseudomonadati</taxon>
        <taxon>Pseudomonadota</taxon>
        <taxon>Gammaproteobacteria</taxon>
        <taxon>Pseudomonadales</taxon>
        <taxon>Pseudomonadaceae</taxon>
        <taxon>Pseudomonas</taxon>
    </lineage>
</organism>
<feature type="transmembrane region" description="Helical" evidence="5">
    <location>
        <begin position="48"/>
        <end position="69"/>
    </location>
</feature>
<gene>
    <name evidence="8" type="ORF">CEG18_26390</name>
</gene>
<dbReference type="Gene3D" id="2.60.40.1090">
    <property type="entry name" value="Fimbrial-type adhesion domain"/>
    <property type="match status" value="1"/>
</dbReference>
<keyword evidence="3" id="KW-0732">Signal</keyword>
<dbReference type="InterPro" id="IPR008966">
    <property type="entry name" value="Adhesion_dom_sf"/>
</dbReference>
<evidence type="ECO:0000313" key="8">
    <source>
        <dbReference type="EMBL" id="OWP48051.1"/>
    </source>
</evidence>
<evidence type="ECO:0008006" key="10">
    <source>
        <dbReference type="Google" id="ProtNLM"/>
    </source>
</evidence>
<dbReference type="Proteomes" id="UP000198145">
    <property type="component" value="Unassembled WGS sequence"/>
</dbReference>
<reference evidence="8 9" key="1">
    <citation type="submission" date="2017-06" db="EMBL/GenBank/DDBJ databases">
        <title>Draft genome of Pseudomonas nitroreducens DF05.</title>
        <authorList>
            <person name="Iyer R."/>
        </authorList>
    </citation>
    <scope>NUCLEOTIDE SEQUENCE [LARGE SCALE GENOMIC DNA]</scope>
    <source>
        <strain evidence="8 9">DF05</strain>
    </source>
</reference>
<dbReference type="Pfam" id="PF00419">
    <property type="entry name" value="Fimbrial"/>
    <property type="match status" value="1"/>
</dbReference>
<comment type="caution">
    <text evidence="8">The sequence shown here is derived from an EMBL/GenBank/DDBJ whole genome shotgun (WGS) entry which is preliminary data.</text>
</comment>
<keyword evidence="4" id="KW-0281">Fimbrium</keyword>